<dbReference type="EMBL" id="NRQY01000001">
    <property type="protein sequence ID" value="RUT66823.1"/>
    <property type="molecule type" value="Genomic_DNA"/>
</dbReference>
<comment type="caution">
    <text evidence="1">The sequence shown here is derived from an EMBL/GenBank/DDBJ whole genome shotgun (WGS) entry which is preliminary data.</text>
</comment>
<protein>
    <submittedName>
        <fullName evidence="1">Uncharacterized protein</fullName>
    </submittedName>
</protein>
<dbReference type="AlphaFoldDB" id="A0A433ZXI2"/>
<organism evidence="1 2">
    <name type="scientific">Morganella morganii</name>
    <name type="common">Proteus morganii</name>
    <dbReference type="NCBI Taxonomy" id="582"/>
    <lineage>
        <taxon>Bacteria</taxon>
        <taxon>Pseudomonadati</taxon>
        <taxon>Pseudomonadota</taxon>
        <taxon>Gammaproteobacteria</taxon>
        <taxon>Enterobacterales</taxon>
        <taxon>Morganellaceae</taxon>
        <taxon>Morganella</taxon>
    </lineage>
</organism>
<accession>A0A433ZXI2</accession>
<reference evidence="1 2" key="1">
    <citation type="submission" date="2017-08" db="EMBL/GenBank/DDBJ databases">
        <title>Draft genome sequence of pheromone producing symbiont Morganella morganii, of the female New Zealand grass grub Costelytra giveni.</title>
        <authorList>
            <person name="Laugraud A."/>
            <person name="Young S.D."/>
            <person name="Hurst M.H."/>
        </authorList>
    </citation>
    <scope>NUCLEOTIDE SEQUENCE [LARGE SCALE GENOMIC DNA]</scope>
    <source>
        <strain evidence="1 2">MMsCG</strain>
    </source>
</reference>
<gene>
    <name evidence="1" type="ORF">CKG00_10820</name>
</gene>
<evidence type="ECO:0000313" key="2">
    <source>
        <dbReference type="Proteomes" id="UP000286908"/>
    </source>
</evidence>
<name>A0A433ZXI2_MORMO</name>
<dbReference type="Proteomes" id="UP000286908">
    <property type="component" value="Unassembled WGS sequence"/>
</dbReference>
<proteinExistence type="predicted"/>
<sequence>MSTSELTPNHLGSRIACFSDSRHLAEELERIAFTLKSNDEHQDAYYLDESADHIIGLYRELIEYAAEIVRLKFLLGITSIGTDAED</sequence>
<evidence type="ECO:0000313" key="1">
    <source>
        <dbReference type="EMBL" id="RUT66823.1"/>
    </source>
</evidence>